<dbReference type="Pfam" id="PF01032">
    <property type="entry name" value="FecCD"/>
    <property type="match status" value="1"/>
</dbReference>
<feature type="transmembrane region" description="Helical" evidence="8">
    <location>
        <begin position="110"/>
        <end position="128"/>
    </location>
</feature>
<evidence type="ECO:0000256" key="3">
    <source>
        <dbReference type="ARBA" id="ARBA00022448"/>
    </source>
</evidence>
<dbReference type="CDD" id="cd06550">
    <property type="entry name" value="TM_ABC_iron-siderophores_like"/>
    <property type="match status" value="1"/>
</dbReference>
<protein>
    <submittedName>
        <fullName evidence="9">Iron complex transport system permease protein</fullName>
    </submittedName>
</protein>
<keyword evidence="3" id="KW-0813">Transport</keyword>
<organism evidence="9 10">
    <name type="scientific">Amycolatopsis xylanica</name>
    <dbReference type="NCBI Taxonomy" id="589385"/>
    <lineage>
        <taxon>Bacteria</taxon>
        <taxon>Bacillati</taxon>
        <taxon>Actinomycetota</taxon>
        <taxon>Actinomycetes</taxon>
        <taxon>Pseudonocardiales</taxon>
        <taxon>Pseudonocardiaceae</taxon>
        <taxon>Amycolatopsis</taxon>
    </lineage>
</organism>
<feature type="transmembrane region" description="Helical" evidence="8">
    <location>
        <begin position="226"/>
        <end position="252"/>
    </location>
</feature>
<dbReference type="GO" id="GO:0005886">
    <property type="term" value="C:plasma membrane"/>
    <property type="evidence" value="ECO:0007669"/>
    <property type="project" value="UniProtKB-SubCell"/>
</dbReference>
<evidence type="ECO:0000256" key="8">
    <source>
        <dbReference type="SAM" id="Phobius"/>
    </source>
</evidence>
<dbReference type="EMBL" id="FNON01000008">
    <property type="protein sequence ID" value="SDY96740.1"/>
    <property type="molecule type" value="Genomic_DNA"/>
</dbReference>
<dbReference type="OrthoDB" id="4455417at2"/>
<evidence type="ECO:0000256" key="6">
    <source>
        <dbReference type="ARBA" id="ARBA00022989"/>
    </source>
</evidence>
<keyword evidence="5 8" id="KW-0812">Transmembrane</keyword>
<dbReference type="InterPro" id="IPR000522">
    <property type="entry name" value="ABC_transptr_permease_BtuC"/>
</dbReference>
<comment type="similarity">
    <text evidence="2">Belongs to the binding-protein-dependent transport system permease family. FecCD subfamily.</text>
</comment>
<sequence>MIRRGALVLAVLAISVLSLASGDYPLSLGEVFGALTGTGDAQFIVTEFRLPRLLAGLLVGAALAAGGAITQSLSGNPLGSPDMIGFTEGAATGALLLIVLTDAGTAETSAGALAGGFLTAVAIYLLTYRRGVQGVRLVLVGLGVSAMLIAVNSYLITRASLRDAAAAQSWLVGGLNGLGWEHVGPVAAAVAVLLPLGLVHGRRMALMEMGDDAATGLGVPVERTRLVLLTVSVGLTAFATAIAGPIAFVALAAPQLAKRVVGSLRVGASALVGALLLVTCDFLTQRLFPAASLPVGIATGLVGGLYLLWLLIGAWRRKRA</sequence>
<dbReference type="STRING" id="589385.SAMN05421504_10846"/>
<dbReference type="InterPro" id="IPR037294">
    <property type="entry name" value="ABC_BtuC-like"/>
</dbReference>
<comment type="subcellular location">
    <subcellularLocation>
        <location evidence="1">Cell membrane</location>
        <topology evidence="1">Multi-pass membrane protein</topology>
    </subcellularLocation>
</comment>
<feature type="transmembrane region" description="Helical" evidence="8">
    <location>
        <begin position="53"/>
        <end position="73"/>
    </location>
</feature>
<proteinExistence type="inferred from homology"/>
<evidence type="ECO:0000256" key="5">
    <source>
        <dbReference type="ARBA" id="ARBA00022692"/>
    </source>
</evidence>
<evidence type="ECO:0000313" key="9">
    <source>
        <dbReference type="EMBL" id="SDY96740.1"/>
    </source>
</evidence>
<evidence type="ECO:0000256" key="7">
    <source>
        <dbReference type="ARBA" id="ARBA00023136"/>
    </source>
</evidence>
<dbReference type="AlphaFoldDB" id="A0A1H3P6R5"/>
<feature type="transmembrane region" description="Helical" evidence="8">
    <location>
        <begin position="135"/>
        <end position="157"/>
    </location>
</feature>
<accession>A0A1H3P6R5</accession>
<dbReference type="Gene3D" id="1.10.3470.10">
    <property type="entry name" value="ABC transporter involved in vitamin B12 uptake, BtuC"/>
    <property type="match status" value="1"/>
</dbReference>
<keyword evidence="7 8" id="KW-0472">Membrane</keyword>
<dbReference type="PANTHER" id="PTHR30472:SF24">
    <property type="entry name" value="FERRIC ENTEROBACTIN TRANSPORT SYSTEM PERMEASE PROTEIN FEPG"/>
    <property type="match status" value="1"/>
</dbReference>
<dbReference type="SUPFAM" id="SSF81345">
    <property type="entry name" value="ABC transporter involved in vitamin B12 uptake, BtuC"/>
    <property type="match status" value="1"/>
</dbReference>
<dbReference type="GO" id="GO:0022857">
    <property type="term" value="F:transmembrane transporter activity"/>
    <property type="evidence" value="ECO:0007669"/>
    <property type="project" value="InterPro"/>
</dbReference>
<keyword evidence="10" id="KW-1185">Reference proteome</keyword>
<dbReference type="RefSeq" id="WP_091295258.1">
    <property type="nucleotide sequence ID" value="NZ_FNON01000008.1"/>
</dbReference>
<dbReference type="GO" id="GO:0033214">
    <property type="term" value="P:siderophore-iron import into cell"/>
    <property type="evidence" value="ECO:0007669"/>
    <property type="project" value="TreeGrafter"/>
</dbReference>
<dbReference type="Proteomes" id="UP000199515">
    <property type="component" value="Unassembled WGS sequence"/>
</dbReference>
<feature type="transmembrane region" description="Helical" evidence="8">
    <location>
        <begin position="295"/>
        <end position="315"/>
    </location>
</feature>
<dbReference type="PANTHER" id="PTHR30472">
    <property type="entry name" value="FERRIC ENTEROBACTIN TRANSPORT SYSTEM PERMEASE PROTEIN"/>
    <property type="match status" value="1"/>
</dbReference>
<gene>
    <name evidence="9" type="ORF">SAMN05421504_10846</name>
</gene>
<evidence type="ECO:0000256" key="2">
    <source>
        <dbReference type="ARBA" id="ARBA00007935"/>
    </source>
</evidence>
<evidence type="ECO:0000256" key="1">
    <source>
        <dbReference type="ARBA" id="ARBA00004651"/>
    </source>
</evidence>
<evidence type="ECO:0000313" key="10">
    <source>
        <dbReference type="Proteomes" id="UP000199515"/>
    </source>
</evidence>
<keyword evidence="4" id="KW-1003">Cell membrane</keyword>
<reference evidence="9 10" key="1">
    <citation type="submission" date="2016-10" db="EMBL/GenBank/DDBJ databases">
        <authorList>
            <person name="de Groot N.N."/>
        </authorList>
    </citation>
    <scope>NUCLEOTIDE SEQUENCE [LARGE SCALE GENOMIC DNA]</scope>
    <source>
        <strain evidence="9 10">CPCC 202699</strain>
    </source>
</reference>
<name>A0A1H3P6R5_9PSEU</name>
<feature type="transmembrane region" description="Helical" evidence="8">
    <location>
        <begin position="177"/>
        <end position="199"/>
    </location>
</feature>
<keyword evidence="6 8" id="KW-1133">Transmembrane helix</keyword>
<evidence type="ECO:0000256" key="4">
    <source>
        <dbReference type="ARBA" id="ARBA00022475"/>
    </source>
</evidence>